<evidence type="ECO:0000313" key="1">
    <source>
        <dbReference type="EMBL" id="MPM36634.1"/>
    </source>
</evidence>
<accession>A0A644ZFJ6</accession>
<organism evidence="1">
    <name type="scientific">bioreactor metagenome</name>
    <dbReference type="NCBI Taxonomy" id="1076179"/>
    <lineage>
        <taxon>unclassified sequences</taxon>
        <taxon>metagenomes</taxon>
        <taxon>ecological metagenomes</taxon>
    </lineage>
</organism>
<name>A0A644ZFJ6_9ZZZZ</name>
<comment type="caution">
    <text evidence="1">The sequence shown here is derived from an EMBL/GenBank/DDBJ whole genome shotgun (WGS) entry which is preliminary data.</text>
</comment>
<reference evidence="1" key="1">
    <citation type="submission" date="2019-08" db="EMBL/GenBank/DDBJ databases">
        <authorList>
            <person name="Kucharzyk K."/>
            <person name="Murdoch R.W."/>
            <person name="Higgins S."/>
            <person name="Loffler F."/>
        </authorList>
    </citation>
    <scope>NUCLEOTIDE SEQUENCE</scope>
</reference>
<sequence length="297" mass="31773">MKLQFPKFTLNDGMKQRSGALLAALVVTVGISGTLSACGAANATSSASTGNSSAQTSSPSLDVKEAWVQTADEWASAVKSRDGKAQYALMSPDLQESIYDDFAGLNWVTGTSSPWVESYTVQESDTGVQVIFNYATSTGPAGSYRQDLTFQQQDGGVKISAISDPVQIDNQTTALSFSDLIGLLGMTQEQVTAAMGETPVGVDEGGLGFEGAGIRVWFDDTTHTKVAQVLIMTDTIDLNGVHMGDSYSDFEKVFGEPISDRNGDAHFKYDNVYLSVIRDISTDSDKTIGVYILQEDF</sequence>
<dbReference type="AlphaFoldDB" id="A0A644ZFJ6"/>
<gene>
    <name evidence="1" type="ORF">SDC9_83233</name>
</gene>
<dbReference type="EMBL" id="VSSQ01007672">
    <property type="protein sequence ID" value="MPM36634.1"/>
    <property type="molecule type" value="Genomic_DNA"/>
</dbReference>
<proteinExistence type="predicted"/>
<protein>
    <submittedName>
        <fullName evidence="1">Uncharacterized protein</fullName>
    </submittedName>
</protein>